<evidence type="ECO:0000256" key="3">
    <source>
        <dbReference type="ARBA" id="ARBA00022691"/>
    </source>
</evidence>
<comment type="caution">
    <text evidence="6">The sequence shown here is derived from an EMBL/GenBank/DDBJ whole genome shotgun (WGS) entry which is preliminary data.</text>
</comment>
<dbReference type="EC" id="2.1.1.177" evidence="5"/>
<keyword evidence="7" id="KW-1185">Reference proteome</keyword>
<feature type="binding site" evidence="5">
    <location>
        <position position="76"/>
    </location>
    <ligand>
        <name>S-adenosyl-L-methionine</name>
        <dbReference type="ChEBI" id="CHEBI:59789"/>
    </ligand>
</feature>
<evidence type="ECO:0000256" key="5">
    <source>
        <dbReference type="HAMAP-Rule" id="MF_00658"/>
    </source>
</evidence>
<sequence length="160" mass="17112">MRLTVLAVGFSRGTSEGALTDDYIHRAAVMGRNMGFPAVTVEEVAVSKARDTKTRMAEEAEKLSDRVPAGAHIVVLDAKGKGMTSEDFAEMLGALRDAGTKDLVFVIGGPDGLAPLPGKRAGRSLAFGPQTWPHLLVRAMLSEQVYRALTILAGHPYHRA</sequence>
<organism evidence="6 7">
    <name type="scientific">Rhizomicrobium electricum</name>
    <dbReference type="NCBI Taxonomy" id="480070"/>
    <lineage>
        <taxon>Bacteria</taxon>
        <taxon>Pseudomonadati</taxon>
        <taxon>Pseudomonadota</taxon>
        <taxon>Alphaproteobacteria</taxon>
        <taxon>Micropepsales</taxon>
        <taxon>Micropepsaceae</taxon>
        <taxon>Rhizomicrobium</taxon>
    </lineage>
</organism>
<evidence type="ECO:0000313" key="7">
    <source>
        <dbReference type="Proteomes" id="UP001499951"/>
    </source>
</evidence>
<dbReference type="SUPFAM" id="SSF75217">
    <property type="entry name" value="alpha/beta knot"/>
    <property type="match status" value="1"/>
</dbReference>
<accession>A0ABN1EXG9</accession>
<dbReference type="PANTHER" id="PTHR33603:SF1">
    <property type="entry name" value="RIBOSOMAL RNA LARGE SUBUNIT METHYLTRANSFERASE H"/>
    <property type="match status" value="1"/>
</dbReference>
<comment type="function">
    <text evidence="5">Specifically methylates the pseudouridine at position 1915 (m3Psi1915) in 23S rRNA.</text>
</comment>
<keyword evidence="5" id="KW-0963">Cytoplasm</keyword>
<evidence type="ECO:0000256" key="4">
    <source>
        <dbReference type="ARBA" id="ARBA00038303"/>
    </source>
</evidence>
<dbReference type="Proteomes" id="UP001499951">
    <property type="component" value="Unassembled WGS sequence"/>
</dbReference>
<dbReference type="NCBIfam" id="NF000989">
    <property type="entry name" value="PRK00103.2-3"/>
    <property type="match status" value="1"/>
</dbReference>
<dbReference type="PANTHER" id="PTHR33603">
    <property type="entry name" value="METHYLTRANSFERASE"/>
    <property type="match status" value="1"/>
</dbReference>
<evidence type="ECO:0000256" key="1">
    <source>
        <dbReference type="ARBA" id="ARBA00022603"/>
    </source>
</evidence>
<dbReference type="InterPro" id="IPR029028">
    <property type="entry name" value="Alpha/beta_knot_MTases"/>
</dbReference>
<proteinExistence type="inferred from homology"/>
<dbReference type="CDD" id="cd18081">
    <property type="entry name" value="RlmH-like"/>
    <property type="match status" value="1"/>
</dbReference>
<evidence type="ECO:0000256" key="2">
    <source>
        <dbReference type="ARBA" id="ARBA00022679"/>
    </source>
</evidence>
<comment type="subunit">
    <text evidence="5">Homodimer.</text>
</comment>
<dbReference type="HAMAP" id="MF_00658">
    <property type="entry name" value="23SrRNA_methyltr_H"/>
    <property type="match status" value="1"/>
</dbReference>
<comment type="caution">
    <text evidence="5">Lacks conserved residue(s) required for the propagation of feature annotation.</text>
</comment>
<dbReference type="PIRSF" id="PIRSF004505">
    <property type="entry name" value="MT_bac"/>
    <property type="match status" value="1"/>
</dbReference>
<keyword evidence="3 5" id="KW-0949">S-adenosyl-L-methionine</keyword>
<dbReference type="InterPro" id="IPR029026">
    <property type="entry name" value="tRNA_m1G_MTases_N"/>
</dbReference>
<feature type="binding site" evidence="5">
    <location>
        <position position="108"/>
    </location>
    <ligand>
        <name>S-adenosyl-L-methionine</name>
        <dbReference type="ChEBI" id="CHEBI:59789"/>
    </ligand>
</feature>
<comment type="subcellular location">
    <subcellularLocation>
        <location evidence="5">Cytoplasm</location>
    </subcellularLocation>
</comment>
<keyword evidence="1 5" id="KW-0489">Methyltransferase</keyword>
<comment type="similarity">
    <text evidence="4 5">Belongs to the RNA methyltransferase RlmH family.</text>
</comment>
<dbReference type="RefSeq" id="WP_166936320.1">
    <property type="nucleotide sequence ID" value="NZ_BAAADD010000007.1"/>
</dbReference>
<dbReference type="Pfam" id="PF02590">
    <property type="entry name" value="SPOUT_MTase"/>
    <property type="match status" value="1"/>
</dbReference>
<protein>
    <recommendedName>
        <fullName evidence="5">Ribosomal RNA large subunit methyltransferase H</fullName>
        <ecNumber evidence="5">2.1.1.177</ecNumber>
    </recommendedName>
    <alternativeName>
        <fullName evidence="5">23S rRNA (pseudouridine1915-N3)-methyltransferase</fullName>
    </alternativeName>
    <alternativeName>
        <fullName evidence="5">23S rRNA m3Psi1915 methyltransferase</fullName>
    </alternativeName>
    <alternativeName>
        <fullName evidence="5">rRNA (pseudouridine-N3-)-methyltransferase RlmH</fullName>
    </alternativeName>
</protein>
<gene>
    <name evidence="5 6" type="primary">rlmH</name>
    <name evidence="6" type="ORF">GCM10008942_27380</name>
</gene>
<dbReference type="InterPro" id="IPR003742">
    <property type="entry name" value="RlmH-like"/>
</dbReference>
<name>A0ABN1EXG9_9PROT</name>
<evidence type="ECO:0000313" key="6">
    <source>
        <dbReference type="EMBL" id="GAA0577025.1"/>
    </source>
</evidence>
<dbReference type="EMBL" id="BAAADD010000007">
    <property type="protein sequence ID" value="GAA0577025.1"/>
    <property type="molecule type" value="Genomic_DNA"/>
</dbReference>
<keyword evidence="2 5" id="KW-0808">Transferase</keyword>
<reference evidence="6 7" key="1">
    <citation type="journal article" date="2019" name="Int. J. Syst. Evol. Microbiol.">
        <title>The Global Catalogue of Microorganisms (GCM) 10K type strain sequencing project: providing services to taxonomists for standard genome sequencing and annotation.</title>
        <authorList>
            <consortium name="The Broad Institute Genomics Platform"/>
            <consortium name="The Broad Institute Genome Sequencing Center for Infectious Disease"/>
            <person name="Wu L."/>
            <person name="Ma J."/>
        </authorList>
    </citation>
    <scope>NUCLEOTIDE SEQUENCE [LARGE SCALE GENOMIC DNA]</scope>
    <source>
        <strain evidence="6 7">JCM 15089</strain>
    </source>
</reference>
<keyword evidence="5" id="KW-0698">rRNA processing</keyword>
<comment type="catalytic activity">
    <reaction evidence="5">
        <text>pseudouridine(1915) in 23S rRNA + S-adenosyl-L-methionine = N(3)-methylpseudouridine(1915) in 23S rRNA + S-adenosyl-L-homocysteine + H(+)</text>
        <dbReference type="Rhea" id="RHEA:42752"/>
        <dbReference type="Rhea" id="RHEA-COMP:10221"/>
        <dbReference type="Rhea" id="RHEA-COMP:10222"/>
        <dbReference type="ChEBI" id="CHEBI:15378"/>
        <dbReference type="ChEBI" id="CHEBI:57856"/>
        <dbReference type="ChEBI" id="CHEBI:59789"/>
        <dbReference type="ChEBI" id="CHEBI:65314"/>
        <dbReference type="ChEBI" id="CHEBI:74486"/>
        <dbReference type="EC" id="2.1.1.177"/>
    </reaction>
</comment>
<dbReference type="Gene3D" id="3.40.1280.10">
    <property type="match status" value="1"/>
</dbReference>